<evidence type="ECO:0000256" key="6">
    <source>
        <dbReference type="PROSITE-ProRule" id="PRU00236"/>
    </source>
</evidence>
<dbReference type="GO" id="GO:0005634">
    <property type="term" value="C:nucleus"/>
    <property type="evidence" value="ECO:0007669"/>
    <property type="project" value="TreeGrafter"/>
</dbReference>
<dbReference type="SUPFAM" id="SSF52467">
    <property type="entry name" value="DHS-like NAD/FAD-binding domain"/>
    <property type="match status" value="1"/>
</dbReference>
<evidence type="ECO:0000256" key="7">
    <source>
        <dbReference type="SAM" id="MobiDB-lite"/>
    </source>
</evidence>
<keyword evidence="2" id="KW-0808">Transferase</keyword>
<evidence type="ECO:0000256" key="1">
    <source>
        <dbReference type="ARBA" id="ARBA00001947"/>
    </source>
</evidence>
<dbReference type="Gene3D" id="3.30.1600.10">
    <property type="entry name" value="SIR2/SIRT2 'Small Domain"/>
    <property type="match status" value="1"/>
</dbReference>
<dbReference type="InterPro" id="IPR029035">
    <property type="entry name" value="DHS-like_NAD/FAD-binding_dom"/>
</dbReference>
<dbReference type="EMBL" id="GG680339">
    <property type="protein sequence ID" value="EER06842.1"/>
    <property type="molecule type" value="Genomic_DNA"/>
</dbReference>
<dbReference type="InterPro" id="IPR026590">
    <property type="entry name" value="Ssirtuin_cat_dom"/>
</dbReference>
<dbReference type="RefSeq" id="XP_002775026.1">
    <property type="nucleotide sequence ID" value="XM_002774980.1"/>
</dbReference>
<organism evidence="10">
    <name type="scientific">Perkinsus marinus (strain ATCC 50983 / TXsc)</name>
    <dbReference type="NCBI Taxonomy" id="423536"/>
    <lineage>
        <taxon>Eukaryota</taxon>
        <taxon>Sar</taxon>
        <taxon>Alveolata</taxon>
        <taxon>Perkinsozoa</taxon>
        <taxon>Perkinsea</taxon>
        <taxon>Perkinsida</taxon>
        <taxon>Perkinsidae</taxon>
        <taxon>Perkinsus</taxon>
    </lineage>
</organism>
<dbReference type="Gene3D" id="3.40.50.1220">
    <property type="entry name" value="TPP-binding domain"/>
    <property type="match status" value="1"/>
</dbReference>
<evidence type="ECO:0000256" key="3">
    <source>
        <dbReference type="ARBA" id="ARBA00022723"/>
    </source>
</evidence>
<evidence type="ECO:0000256" key="5">
    <source>
        <dbReference type="ARBA" id="ARBA00023027"/>
    </source>
</evidence>
<dbReference type="Proteomes" id="UP000007800">
    <property type="component" value="Unassembled WGS sequence"/>
</dbReference>
<dbReference type="GO" id="GO:0046872">
    <property type="term" value="F:metal ion binding"/>
    <property type="evidence" value="ECO:0007669"/>
    <property type="project" value="UniProtKB-KW"/>
</dbReference>
<keyword evidence="10" id="KW-1185">Reference proteome</keyword>
<evidence type="ECO:0000313" key="9">
    <source>
        <dbReference type="EMBL" id="EER06842.1"/>
    </source>
</evidence>
<reference evidence="9 10" key="1">
    <citation type="submission" date="2008-07" db="EMBL/GenBank/DDBJ databases">
        <authorList>
            <person name="El-Sayed N."/>
            <person name="Caler E."/>
            <person name="Inman J."/>
            <person name="Amedeo P."/>
            <person name="Hass B."/>
            <person name="Wortman J."/>
        </authorList>
    </citation>
    <scope>NUCLEOTIDE SEQUENCE [LARGE SCALE GENOMIC DNA]</scope>
    <source>
        <strain evidence="10">ATCC 50983 / TXsc</strain>
    </source>
</reference>
<keyword evidence="3" id="KW-0479">Metal-binding</keyword>
<protein>
    <submittedName>
        <fullName evidence="9">Chromatin regulatory protein sir2, putative</fullName>
    </submittedName>
</protein>
<gene>
    <name evidence="9" type="ORF">Pmar_PMAR002211</name>
</gene>
<feature type="compositionally biased region" description="Low complexity" evidence="7">
    <location>
        <begin position="329"/>
        <end position="347"/>
    </location>
</feature>
<dbReference type="PANTHER" id="PTHR11085">
    <property type="entry name" value="NAD-DEPENDENT PROTEIN DEACYLASE SIRTUIN-5, MITOCHONDRIAL-RELATED"/>
    <property type="match status" value="1"/>
</dbReference>
<sequence>MSRSAHEVESLAAVLRRLYRRGLPNPRCWADLPLHRQQVFGSRAKVNLDGLVNKWQNTLNGKLSGEDACGKRIIVMAGAGISVSAGIPDFRTPGSGLYYNLQSYKLGRPEDMFSMDFFKKNPYPFYHFAKHLWPTGQHRPTPTHYFVRLLQEKGLLHRMYTQNIDGLERLAGVKDENLVEAHGTFSTASCIKCRSVVDPIQVGLIKPDIVFFGESLPRRFHTLMQSDFETCDLLIVMGTSLKVAPFNRLVSDVPDTTVRLLVNREKQPGAGSDPMVFDGDCAYRDIWMESDCDSGVEKIVDMMGWRREFDDLLKEREKVVDITKPTPAPTVATSASDTSTDHTTTSRRSSDRSSPGEPADDRVMASSGRMRKVKFYDMKTGQGVDPGRFASVLATNATPKQRAEYQARVVEKQKQSARSRIQKAMYGGGRRDLEEALKAGKEAGLTRWELEPGQEVLKHLDEKLPKMRASVPDTLTEKDTRRFQSAAARMAQEDDADLLKSSKRFVTSFTRSLSNLAGESTDDSEGGWDEEVKAQVNKCQDRLKQAIKEESITLIEQELLVAEGLGVPWIDTVDARKELVLLQKRRSEMHSRKSSQGSDGRKGSALEKQSTIDINSPERCDLVWCTIPGCLEAHTHVAAWHVCEMCGYVGHSCEECGMEDGELEELRVCRSKESMPEDQQCNGLSGFAMMLILKSQVQSKDAKIGSSIPLKVIYAECVV</sequence>
<proteinExistence type="predicted"/>
<evidence type="ECO:0000313" key="10">
    <source>
        <dbReference type="Proteomes" id="UP000007800"/>
    </source>
</evidence>
<dbReference type="Pfam" id="PF02146">
    <property type="entry name" value="SIR2"/>
    <property type="match status" value="1"/>
</dbReference>
<evidence type="ECO:0000256" key="2">
    <source>
        <dbReference type="ARBA" id="ARBA00022679"/>
    </source>
</evidence>
<dbReference type="PROSITE" id="PS50305">
    <property type="entry name" value="SIRTUIN"/>
    <property type="match status" value="1"/>
</dbReference>
<feature type="region of interest" description="Disordered" evidence="7">
    <location>
        <begin position="321"/>
        <end position="367"/>
    </location>
</feature>
<keyword evidence="5" id="KW-0520">NAD</keyword>
<dbReference type="InterPro" id="IPR050134">
    <property type="entry name" value="NAD-dep_sirtuin_deacylases"/>
</dbReference>
<dbReference type="OrthoDB" id="424302at2759"/>
<dbReference type="GO" id="GO:0070403">
    <property type="term" value="F:NAD+ binding"/>
    <property type="evidence" value="ECO:0007669"/>
    <property type="project" value="InterPro"/>
</dbReference>
<dbReference type="PANTHER" id="PTHR11085:SF6">
    <property type="entry name" value="NAD-DEPENDENT PROTEIN DEACETYLASE SIRTUIN-2"/>
    <property type="match status" value="1"/>
</dbReference>
<dbReference type="GO" id="GO:0017136">
    <property type="term" value="F:histone deacetylase activity, NAD-dependent"/>
    <property type="evidence" value="ECO:0007669"/>
    <property type="project" value="TreeGrafter"/>
</dbReference>
<comment type="cofactor">
    <cofactor evidence="1">
        <name>Zn(2+)</name>
        <dbReference type="ChEBI" id="CHEBI:29105"/>
    </cofactor>
</comment>
<accession>C5L8Y4</accession>
<comment type="caution">
    <text evidence="6">Lacks conserved residue(s) required for the propagation of feature annotation.</text>
</comment>
<dbReference type="InterPro" id="IPR003000">
    <property type="entry name" value="Sirtuin"/>
</dbReference>
<name>C5L8Y4_PERM5</name>
<dbReference type="InParanoid" id="C5L8Y4"/>
<feature type="domain" description="Deacetylase sirtuin-type" evidence="8">
    <location>
        <begin position="47"/>
        <end position="306"/>
    </location>
</feature>
<evidence type="ECO:0000256" key="4">
    <source>
        <dbReference type="ARBA" id="ARBA00022833"/>
    </source>
</evidence>
<dbReference type="AlphaFoldDB" id="C5L8Y4"/>
<feature type="region of interest" description="Disordered" evidence="7">
    <location>
        <begin position="587"/>
        <end position="608"/>
    </location>
</feature>
<keyword evidence="4" id="KW-0862">Zinc</keyword>
<dbReference type="GeneID" id="9056869"/>
<evidence type="ECO:0000259" key="8">
    <source>
        <dbReference type="PROSITE" id="PS50305"/>
    </source>
</evidence>
<dbReference type="InterPro" id="IPR026591">
    <property type="entry name" value="Sirtuin_cat_small_dom_sf"/>
</dbReference>